<feature type="domain" description="ABC-2 type transporter transmembrane" evidence="6">
    <location>
        <begin position="480"/>
        <end position="700"/>
    </location>
</feature>
<dbReference type="OrthoDB" id="9811483at2"/>
<feature type="transmembrane region" description="Helical" evidence="5">
    <location>
        <begin position="794"/>
        <end position="817"/>
    </location>
</feature>
<dbReference type="InterPro" id="IPR013525">
    <property type="entry name" value="ABC2_TM"/>
</dbReference>
<keyword evidence="4 5" id="KW-0472">Membrane</keyword>
<dbReference type="HOGENOM" id="CLU_004534_2_0_11"/>
<feature type="transmembrane region" description="Helical" evidence="5">
    <location>
        <begin position="769"/>
        <end position="788"/>
    </location>
</feature>
<protein>
    <submittedName>
        <fullName evidence="7">YhgE/Pip domain-containing protein</fullName>
    </submittedName>
</protein>
<evidence type="ECO:0000256" key="2">
    <source>
        <dbReference type="ARBA" id="ARBA00022692"/>
    </source>
</evidence>
<gene>
    <name evidence="7" type="ORF">HMPREF9451_00291</name>
</gene>
<feature type="transmembrane region" description="Helical" evidence="5">
    <location>
        <begin position="567"/>
        <end position="589"/>
    </location>
</feature>
<keyword evidence="3 5" id="KW-1133">Transmembrane helix</keyword>
<dbReference type="Pfam" id="PF12698">
    <property type="entry name" value="ABC2_membrane_3"/>
    <property type="match status" value="2"/>
</dbReference>
<feature type="transmembrane region" description="Helical" evidence="5">
    <location>
        <begin position="528"/>
        <end position="547"/>
    </location>
</feature>
<evidence type="ECO:0000313" key="7">
    <source>
        <dbReference type="EMBL" id="EJZ84687.1"/>
    </source>
</evidence>
<dbReference type="Gene3D" id="3.40.1710.10">
    <property type="entry name" value="abc type-2 transporter like domain"/>
    <property type="match status" value="1"/>
</dbReference>
<dbReference type="Proteomes" id="UP000006069">
    <property type="component" value="Unassembled WGS sequence"/>
</dbReference>
<evidence type="ECO:0000256" key="1">
    <source>
        <dbReference type="ARBA" id="ARBA00004141"/>
    </source>
</evidence>
<name>K0YM59_9ACTN</name>
<dbReference type="eggNOG" id="COG1511">
    <property type="taxonomic scope" value="Bacteria"/>
</dbReference>
<comment type="subcellular location">
    <subcellularLocation>
        <location evidence="1">Membrane</location>
        <topology evidence="1">Multi-pass membrane protein</topology>
    </subcellularLocation>
</comment>
<dbReference type="PANTHER" id="PTHR43077:SF10">
    <property type="entry name" value="TRANSPORT PERMEASE PROTEIN"/>
    <property type="match status" value="1"/>
</dbReference>
<dbReference type="NCBIfam" id="TIGR03062">
    <property type="entry name" value="pip_yhgE_Cterm"/>
    <property type="match status" value="1"/>
</dbReference>
<evidence type="ECO:0000313" key="8">
    <source>
        <dbReference type="Proteomes" id="UP000006069"/>
    </source>
</evidence>
<keyword evidence="2 5" id="KW-0812">Transmembrane</keyword>
<dbReference type="GO" id="GO:0140359">
    <property type="term" value="F:ABC-type transporter activity"/>
    <property type="evidence" value="ECO:0007669"/>
    <property type="project" value="InterPro"/>
</dbReference>
<evidence type="ECO:0000256" key="5">
    <source>
        <dbReference type="SAM" id="Phobius"/>
    </source>
</evidence>
<accession>K0YM59</accession>
<organism evidence="7 8">
    <name type="scientific">Slackia piriformis YIT 12062</name>
    <dbReference type="NCBI Taxonomy" id="742818"/>
    <lineage>
        <taxon>Bacteria</taxon>
        <taxon>Bacillati</taxon>
        <taxon>Actinomycetota</taxon>
        <taxon>Coriobacteriia</taxon>
        <taxon>Eggerthellales</taxon>
        <taxon>Eggerthellaceae</taxon>
        <taxon>Slackia</taxon>
    </lineage>
</organism>
<evidence type="ECO:0000256" key="3">
    <source>
        <dbReference type="ARBA" id="ARBA00022989"/>
    </source>
</evidence>
<dbReference type="AlphaFoldDB" id="K0YM59"/>
<proteinExistence type="predicted"/>
<dbReference type="GO" id="GO:0016020">
    <property type="term" value="C:membrane"/>
    <property type="evidence" value="ECO:0007669"/>
    <property type="project" value="UniProtKB-SubCell"/>
</dbReference>
<dbReference type="InterPro" id="IPR017501">
    <property type="entry name" value="Phage_infect_YhgE_C"/>
</dbReference>
<dbReference type="EMBL" id="ADMD01000001">
    <property type="protein sequence ID" value="EJZ84687.1"/>
    <property type="molecule type" value="Genomic_DNA"/>
</dbReference>
<feature type="domain" description="ABC-2 type transporter transmembrane" evidence="6">
    <location>
        <begin position="25"/>
        <end position="165"/>
    </location>
</feature>
<dbReference type="InterPro" id="IPR017500">
    <property type="entry name" value="Phage_infect_YhgE_N"/>
</dbReference>
<sequence>MGNVLRVFWRDVKRIAKVPPAWLVVVFLIVLPSIYTWFNVIGFWNPYENTGNMRVCVVNEDKSVEDETLGHLDLGAQIIGELENNDQLGWSFVDREEAMREVESGEAYAAIVIPEDFSADMTTILSGDFQRPQIEYYVNEKLGPVAPKITDTGATTLDTTVNDAFVSTVSATVASTIDEKLAESKGDLETAKGSAVSKLEQGSAGVADAREALSNLATSADEAIGKVDLAKQSLSDAKNAAVLLSSGLGQASAITGEVNTGLVTFSTSMGTVLDHGSTLLSQTSSQTNSAIGQTANGIVAAAGSVDAALERGQAVVQENAQIIGVLRTLQQNLPDGEGKQAIGNVISDLETKNAQSQQTLDGLATLSSDTSALATSVSDASGSVDTAVQQTLGAVDGYRSTLSTTTIPAISSGLGDMGTAANGLSTTVSNQVLLIDQTSAVLDDLKTTLGLSADALRQTDELLSGLQGDLDTMKTDLAALGTSDALGDLVGEDGIDSEKIADFMLSPTQVETEELYPLNAYGSAMAPLFINLTLWIGVFMLMVIMRIEVDDESVRNLSITQRFFGRWLLLAIMVSLQAIVCCAGCLFIGVQTTNAPAFFLTAVLCSLAYLSIQYTLSTTLQHVGKALCVILVFVQIPGATGLYPIEMTPSFFQAVYPLFPFTYGIGAMRETISGFYDGAWMHDAGILLLFLVVFLAIGALARPYLTNLNHLFARQIEESDIVNGEPVQLPERRFKMAELLRVLADRAEYRSLIAARAARFMRMYPKFKMGAIVVGVLVPVVVTVIFALTETEKVVMLTGWLIWLVVIIAALIIVEFIRDNIRRQASLESMSDEEVRTLYSQRNSVGETCRAEAAHAQEAGWASHVSEKGGRR</sequence>
<reference evidence="7 8" key="1">
    <citation type="submission" date="2012-08" db="EMBL/GenBank/DDBJ databases">
        <title>The Genome Sequence of Slackia piriformis YIT 12062.</title>
        <authorList>
            <consortium name="The Broad Institute Genome Sequencing Platform"/>
            <person name="Earl A."/>
            <person name="Ward D."/>
            <person name="Feldgarden M."/>
            <person name="Gevers D."/>
            <person name="Morotomi M."/>
            <person name="Walker B."/>
            <person name="Young S.K."/>
            <person name="Zeng Q."/>
            <person name="Gargeya S."/>
            <person name="Fitzgerald M."/>
            <person name="Haas B."/>
            <person name="Abouelleil A."/>
            <person name="Alvarado L."/>
            <person name="Arachchi H.M."/>
            <person name="Berlin A.M."/>
            <person name="Chapman S.B."/>
            <person name="Goldberg J."/>
            <person name="Griggs A."/>
            <person name="Gujja S."/>
            <person name="Hansen M."/>
            <person name="Howarth C."/>
            <person name="Imamovic A."/>
            <person name="Larimer J."/>
            <person name="McCowen C."/>
            <person name="Montmayeur A."/>
            <person name="Murphy C."/>
            <person name="Neiman D."/>
            <person name="Pearson M."/>
            <person name="Priest M."/>
            <person name="Roberts A."/>
            <person name="Saif S."/>
            <person name="Shea T."/>
            <person name="Sisk P."/>
            <person name="Sykes S."/>
            <person name="Wortman J."/>
            <person name="Nusbaum C."/>
            <person name="Birren B."/>
        </authorList>
    </citation>
    <scope>NUCLEOTIDE SEQUENCE [LARGE SCALE GENOMIC DNA]</scope>
    <source>
        <strain evidence="7 8">YIT 12062</strain>
    </source>
</reference>
<dbReference type="InParanoid" id="K0YM59"/>
<dbReference type="NCBIfam" id="TIGR03061">
    <property type="entry name" value="pip_yhgE_Nterm"/>
    <property type="match status" value="1"/>
</dbReference>
<feature type="transmembrane region" description="Helical" evidence="5">
    <location>
        <begin position="684"/>
        <end position="705"/>
    </location>
</feature>
<dbReference type="PANTHER" id="PTHR43077">
    <property type="entry name" value="TRANSPORT PERMEASE YVFS-RELATED"/>
    <property type="match status" value="1"/>
</dbReference>
<evidence type="ECO:0000259" key="6">
    <source>
        <dbReference type="Pfam" id="PF12698"/>
    </source>
</evidence>
<evidence type="ECO:0000256" key="4">
    <source>
        <dbReference type="ARBA" id="ARBA00023136"/>
    </source>
</evidence>
<keyword evidence="8" id="KW-1185">Reference proteome</keyword>
<comment type="caution">
    <text evidence="7">The sequence shown here is derived from an EMBL/GenBank/DDBJ whole genome shotgun (WGS) entry which is preliminary data.</text>
</comment>
<dbReference type="InterPro" id="IPR051328">
    <property type="entry name" value="T7SS_ABC-Transporter"/>
</dbReference>
<feature type="transmembrane region" description="Helical" evidence="5">
    <location>
        <begin position="21"/>
        <end position="44"/>
    </location>
</feature>
<feature type="transmembrane region" description="Helical" evidence="5">
    <location>
        <begin position="595"/>
        <end position="614"/>
    </location>
</feature>
<dbReference type="PATRIC" id="fig|742818.3.peg.325"/>
<feature type="transmembrane region" description="Helical" evidence="5">
    <location>
        <begin position="626"/>
        <end position="645"/>
    </location>
</feature>